<proteinExistence type="predicted"/>
<dbReference type="AlphaFoldDB" id="A0A914IES9"/>
<organism evidence="1 2">
    <name type="scientific">Globodera rostochiensis</name>
    <name type="common">Golden nematode worm</name>
    <name type="synonym">Heterodera rostochiensis</name>
    <dbReference type="NCBI Taxonomy" id="31243"/>
    <lineage>
        <taxon>Eukaryota</taxon>
        <taxon>Metazoa</taxon>
        <taxon>Ecdysozoa</taxon>
        <taxon>Nematoda</taxon>
        <taxon>Chromadorea</taxon>
        <taxon>Rhabditida</taxon>
        <taxon>Tylenchina</taxon>
        <taxon>Tylenchomorpha</taxon>
        <taxon>Tylenchoidea</taxon>
        <taxon>Heteroderidae</taxon>
        <taxon>Heteroderinae</taxon>
        <taxon>Globodera</taxon>
    </lineage>
</organism>
<sequence>MDLINSSVSIVVGSSVEAFLLLSAWPVTFLKPPPSVAGRSIIVDKVGPGLEDVSVTDLLVPIPRPDTKFRRVYSPCT</sequence>
<dbReference type="WBParaSite" id="Gr19_v10_g9943.t1">
    <property type="protein sequence ID" value="Gr19_v10_g9943.t1"/>
    <property type="gene ID" value="Gr19_v10_g9943"/>
</dbReference>
<keyword evidence="1" id="KW-1185">Reference proteome</keyword>
<accession>A0A914IES9</accession>
<protein>
    <submittedName>
        <fullName evidence="2">Secreted protein</fullName>
    </submittedName>
</protein>
<evidence type="ECO:0000313" key="2">
    <source>
        <dbReference type="WBParaSite" id="Gr19_v10_g9943.t1"/>
    </source>
</evidence>
<evidence type="ECO:0000313" key="1">
    <source>
        <dbReference type="Proteomes" id="UP000887572"/>
    </source>
</evidence>
<reference evidence="2" key="1">
    <citation type="submission" date="2022-11" db="UniProtKB">
        <authorList>
            <consortium name="WormBaseParasite"/>
        </authorList>
    </citation>
    <scope>IDENTIFICATION</scope>
</reference>
<dbReference type="Proteomes" id="UP000887572">
    <property type="component" value="Unplaced"/>
</dbReference>
<name>A0A914IES9_GLORO</name>